<dbReference type="AlphaFoldDB" id="A0A3L6S9R0"/>
<comment type="caution">
    <text evidence="2">The sequence shown here is derived from an EMBL/GenBank/DDBJ whole genome shotgun (WGS) entry which is preliminary data.</text>
</comment>
<dbReference type="EMBL" id="PQIB02000005">
    <property type="protein sequence ID" value="RLN17755.1"/>
    <property type="molecule type" value="Genomic_DNA"/>
</dbReference>
<evidence type="ECO:0008006" key="4">
    <source>
        <dbReference type="Google" id="ProtNLM"/>
    </source>
</evidence>
<accession>A0A3L6S9R0</accession>
<keyword evidence="3" id="KW-1185">Reference proteome</keyword>
<feature type="chain" id="PRO_5018251882" description="Secreted protein" evidence="1">
    <location>
        <begin position="23"/>
        <end position="135"/>
    </location>
</feature>
<organism evidence="2 3">
    <name type="scientific">Panicum miliaceum</name>
    <name type="common">Proso millet</name>
    <name type="synonym">Broomcorn millet</name>
    <dbReference type="NCBI Taxonomy" id="4540"/>
    <lineage>
        <taxon>Eukaryota</taxon>
        <taxon>Viridiplantae</taxon>
        <taxon>Streptophyta</taxon>
        <taxon>Embryophyta</taxon>
        <taxon>Tracheophyta</taxon>
        <taxon>Spermatophyta</taxon>
        <taxon>Magnoliopsida</taxon>
        <taxon>Liliopsida</taxon>
        <taxon>Poales</taxon>
        <taxon>Poaceae</taxon>
        <taxon>PACMAD clade</taxon>
        <taxon>Panicoideae</taxon>
        <taxon>Panicodae</taxon>
        <taxon>Paniceae</taxon>
        <taxon>Panicinae</taxon>
        <taxon>Panicum</taxon>
        <taxon>Panicum sect. Panicum</taxon>
    </lineage>
</organism>
<keyword evidence="1" id="KW-0732">Signal</keyword>
<evidence type="ECO:0000313" key="3">
    <source>
        <dbReference type="Proteomes" id="UP000275267"/>
    </source>
</evidence>
<sequence length="135" mass="14678">MVSGSPLVLLSFVYARATSGRGAPDAHGVRSQRRRGVGVVLRGGGFRFGASEEEELIVHPVCVTLPWIRFDHARSRPPRLVVRVHRCCFSPEAERARHLHEHVSACDSSPAVSVFILLAVSSGEGEMITPPSKGR</sequence>
<gene>
    <name evidence="2" type="ORF">C2845_PM02G45970</name>
</gene>
<proteinExistence type="predicted"/>
<dbReference type="Proteomes" id="UP000275267">
    <property type="component" value="Unassembled WGS sequence"/>
</dbReference>
<protein>
    <recommendedName>
        <fullName evidence="4">Secreted protein</fullName>
    </recommendedName>
</protein>
<evidence type="ECO:0000256" key="1">
    <source>
        <dbReference type="SAM" id="SignalP"/>
    </source>
</evidence>
<feature type="signal peptide" evidence="1">
    <location>
        <begin position="1"/>
        <end position="22"/>
    </location>
</feature>
<evidence type="ECO:0000313" key="2">
    <source>
        <dbReference type="EMBL" id="RLN17755.1"/>
    </source>
</evidence>
<name>A0A3L6S9R0_PANMI</name>
<reference evidence="3" key="1">
    <citation type="journal article" date="2019" name="Nat. Commun.">
        <title>The genome of broomcorn millet.</title>
        <authorList>
            <person name="Zou C."/>
            <person name="Miki D."/>
            <person name="Li D."/>
            <person name="Tang Q."/>
            <person name="Xiao L."/>
            <person name="Rajput S."/>
            <person name="Deng P."/>
            <person name="Jia W."/>
            <person name="Huang R."/>
            <person name="Zhang M."/>
            <person name="Sun Y."/>
            <person name="Hu J."/>
            <person name="Fu X."/>
            <person name="Schnable P.S."/>
            <person name="Li F."/>
            <person name="Zhang H."/>
            <person name="Feng B."/>
            <person name="Zhu X."/>
            <person name="Liu R."/>
            <person name="Schnable J.C."/>
            <person name="Zhu J.-K."/>
            <person name="Zhang H."/>
        </authorList>
    </citation>
    <scope>NUCLEOTIDE SEQUENCE [LARGE SCALE GENOMIC DNA]</scope>
</reference>